<reference evidence="9" key="1">
    <citation type="journal article" date="2022" name="Microorganisms">
        <title>Beyond the ABCs#Discovery of Three New Plasmid Types in Rhodobacterales (RepQ, RepY, RepW).</title>
        <authorList>
            <person name="Freese H.M."/>
            <person name="Ringel V."/>
            <person name="Overmann J."/>
            <person name="Petersen J."/>
        </authorList>
    </citation>
    <scope>NUCLEOTIDE SEQUENCE [LARGE SCALE GENOMIC DNA]</scope>
    <source>
        <strain evidence="9">DSM 109990</strain>
    </source>
</reference>
<dbReference type="Proteomes" id="UP000831019">
    <property type="component" value="Chromosome"/>
</dbReference>
<sequence length="194" mass="22069">MKLLRAPARGFPMITRLKFPHRRSALKVLHWSMVPLLIWFILVTPADVLPFGPTAFRIHSLLGLVFVTACLLWTADYLRRGLASRPGPKLPPWARHVHQWMHKALIWGLFGVALTGFGLGLTAPRLFMAGDLVPVAPPLNLPRAHDLIGKIHIYEFYLLAAIAGAHALFHLWRHLRLRDNALRIMTPKCLHRFL</sequence>
<evidence type="ECO:0000313" key="9">
    <source>
        <dbReference type="Proteomes" id="UP000831019"/>
    </source>
</evidence>
<accession>A0ABY3ZHE8</accession>
<keyword evidence="9" id="KW-1185">Reference proteome</keyword>
<dbReference type="Pfam" id="PF01292">
    <property type="entry name" value="Ni_hydr_CYTB"/>
    <property type="match status" value="1"/>
</dbReference>
<dbReference type="InterPro" id="IPR011577">
    <property type="entry name" value="Cyt_b561_bac/Ni-Hgenase"/>
</dbReference>
<dbReference type="InterPro" id="IPR016174">
    <property type="entry name" value="Di-haem_cyt_TM"/>
</dbReference>
<evidence type="ECO:0000256" key="2">
    <source>
        <dbReference type="ARBA" id="ARBA00022475"/>
    </source>
</evidence>
<name>A0ABY3ZHE8_9RHOB</name>
<dbReference type="SUPFAM" id="SSF81342">
    <property type="entry name" value="Transmembrane di-heme cytochromes"/>
    <property type="match status" value="1"/>
</dbReference>
<keyword evidence="2" id="KW-1003">Cell membrane</keyword>
<evidence type="ECO:0000256" key="6">
    <source>
        <dbReference type="SAM" id="Phobius"/>
    </source>
</evidence>
<evidence type="ECO:0000256" key="4">
    <source>
        <dbReference type="ARBA" id="ARBA00022989"/>
    </source>
</evidence>
<evidence type="ECO:0000256" key="1">
    <source>
        <dbReference type="ARBA" id="ARBA00004651"/>
    </source>
</evidence>
<evidence type="ECO:0000259" key="7">
    <source>
        <dbReference type="Pfam" id="PF01292"/>
    </source>
</evidence>
<feature type="transmembrane region" description="Helical" evidence="6">
    <location>
        <begin position="104"/>
        <end position="127"/>
    </location>
</feature>
<gene>
    <name evidence="8" type="ORF">DSM109990_00871</name>
</gene>
<keyword evidence="3 6" id="KW-0812">Transmembrane</keyword>
<proteinExistence type="predicted"/>
<dbReference type="EMBL" id="CP085144">
    <property type="protein sequence ID" value="UOA14074.1"/>
    <property type="molecule type" value="Genomic_DNA"/>
</dbReference>
<feature type="transmembrane region" description="Helical" evidence="6">
    <location>
        <begin position="28"/>
        <end position="46"/>
    </location>
</feature>
<evidence type="ECO:0000256" key="3">
    <source>
        <dbReference type="ARBA" id="ARBA00022692"/>
    </source>
</evidence>
<keyword evidence="4 6" id="KW-1133">Transmembrane helix</keyword>
<keyword evidence="5 6" id="KW-0472">Membrane</keyword>
<feature type="transmembrane region" description="Helical" evidence="6">
    <location>
        <begin position="58"/>
        <end position="78"/>
    </location>
</feature>
<evidence type="ECO:0000313" key="8">
    <source>
        <dbReference type="EMBL" id="UOA14074.1"/>
    </source>
</evidence>
<comment type="subcellular location">
    <subcellularLocation>
        <location evidence="1">Cell membrane</location>
        <topology evidence="1">Multi-pass membrane protein</topology>
    </subcellularLocation>
</comment>
<evidence type="ECO:0000256" key="5">
    <source>
        <dbReference type="ARBA" id="ARBA00023136"/>
    </source>
</evidence>
<feature type="transmembrane region" description="Helical" evidence="6">
    <location>
        <begin position="147"/>
        <end position="169"/>
    </location>
</feature>
<protein>
    <recommendedName>
        <fullName evidence="7">Cytochrome b561 bacterial/Ni-hydrogenase domain-containing protein</fullName>
    </recommendedName>
</protein>
<feature type="domain" description="Cytochrome b561 bacterial/Ni-hydrogenase" evidence="7">
    <location>
        <begin position="24"/>
        <end position="187"/>
    </location>
</feature>
<organism evidence="8 9">
    <name type="scientific">Sulfitobacter dubius</name>
    <dbReference type="NCBI Taxonomy" id="218673"/>
    <lineage>
        <taxon>Bacteria</taxon>
        <taxon>Pseudomonadati</taxon>
        <taxon>Pseudomonadota</taxon>
        <taxon>Alphaproteobacteria</taxon>
        <taxon>Rhodobacterales</taxon>
        <taxon>Roseobacteraceae</taxon>
        <taxon>Sulfitobacter</taxon>
    </lineage>
</organism>